<dbReference type="SUPFAM" id="SSF53756">
    <property type="entry name" value="UDP-Glycosyltransferase/glycogen phosphorylase"/>
    <property type="match status" value="1"/>
</dbReference>
<reference evidence="1 2" key="1">
    <citation type="submission" date="2017-10" db="EMBL/GenBank/DDBJ databases">
        <title>Comparative genomics between pathogenic Norcardia.</title>
        <authorList>
            <person name="Zeng L."/>
        </authorList>
    </citation>
    <scope>NUCLEOTIDE SEQUENCE [LARGE SCALE GENOMIC DNA]</scope>
    <source>
        <strain evidence="1 2">NC_YFY_NT001</strain>
    </source>
</reference>
<gene>
    <name evidence="1" type="ORF">CRH09_30925</name>
</gene>
<dbReference type="Gene3D" id="3.40.50.2000">
    <property type="entry name" value="Glycogen Phosphorylase B"/>
    <property type="match status" value="1"/>
</dbReference>
<dbReference type="KEGG" id="ntp:CRH09_30925"/>
<name>A0A291RRG5_9NOCA</name>
<dbReference type="Proteomes" id="UP000221961">
    <property type="component" value="Chromosome"/>
</dbReference>
<proteinExistence type="predicted"/>
<evidence type="ECO:0000313" key="1">
    <source>
        <dbReference type="EMBL" id="ATL69937.1"/>
    </source>
</evidence>
<organism evidence="1 2">
    <name type="scientific">Nocardia terpenica</name>
    <dbReference type="NCBI Taxonomy" id="455432"/>
    <lineage>
        <taxon>Bacteria</taxon>
        <taxon>Bacillati</taxon>
        <taxon>Actinomycetota</taxon>
        <taxon>Actinomycetes</taxon>
        <taxon>Mycobacteriales</taxon>
        <taxon>Nocardiaceae</taxon>
        <taxon>Nocardia</taxon>
    </lineage>
</organism>
<dbReference type="EMBL" id="CP023778">
    <property type="protein sequence ID" value="ATL69937.1"/>
    <property type="molecule type" value="Genomic_DNA"/>
</dbReference>
<dbReference type="AlphaFoldDB" id="A0A291RRG5"/>
<sequence length="357" mass="41224">MSRRQLLALQFDEFGGDFRPEEKIAESIVEESPLWLRISNFFERHLSLLRRLPPGQLILWKLEHWGNSTTFDRLLVSPDTDPRSYTEELLSLGHRVYPYAFTERNRDLLHHDIPQLCDLDFGIVPLAQKAPVEGVSRTTLRNRLNLDSADTLLGAGGMLHPTKGIDEIAVWFLRNVQDPRTHLLCCVIPFEDGVTEDQIRRRWEQTAGVESSHRLHIHIGAYRQWEWMCSFYQAVDVMLVNSVSDSWGRMLSEAVGFGVPTLTRRAECATNDIVPDLVLVNDFANLSYGEFRTLVDDACDRAPRLARYVDNHYAEPVVAEAFLEMLRARTPSELWAEFDRLSRQPRSRRLVREMIAH</sequence>
<evidence type="ECO:0008006" key="3">
    <source>
        <dbReference type="Google" id="ProtNLM"/>
    </source>
</evidence>
<evidence type="ECO:0000313" key="2">
    <source>
        <dbReference type="Proteomes" id="UP000221961"/>
    </source>
</evidence>
<accession>A0A291RRG5</accession>
<protein>
    <recommendedName>
        <fullName evidence="3">Glycosyltransferase</fullName>
    </recommendedName>
</protein>